<dbReference type="Proteomes" id="UP000248584">
    <property type="component" value="Unassembled WGS sequence"/>
</dbReference>
<keyword evidence="5 7" id="KW-1133">Transmembrane helix</keyword>
<evidence type="ECO:0000256" key="7">
    <source>
        <dbReference type="SAM" id="Phobius"/>
    </source>
</evidence>
<keyword evidence="10" id="KW-1185">Reference proteome</keyword>
<dbReference type="PANTHER" id="PTHR30506:SF3">
    <property type="entry name" value="UPF0126 INNER MEMBRANE PROTEIN YADS-RELATED"/>
    <property type="match status" value="1"/>
</dbReference>
<dbReference type="PANTHER" id="PTHR30506">
    <property type="entry name" value="INNER MEMBRANE PROTEIN"/>
    <property type="match status" value="1"/>
</dbReference>
<dbReference type="Pfam" id="PF03458">
    <property type="entry name" value="Gly_transporter"/>
    <property type="match status" value="2"/>
</dbReference>
<reference evidence="9 10" key="1">
    <citation type="submission" date="2018-06" db="EMBL/GenBank/DDBJ databases">
        <title>Genomic Encyclopedia of Archaeal and Bacterial Type Strains, Phase II (KMG-II): from individual species to whole genera.</title>
        <authorList>
            <person name="Goeker M."/>
        </authorList>
    </citation>
    <scope>NUCLEOTIDE SEQUENCE [LARGE SCALE GENOMIC DNA]</scope>
    <source>
        <strain evidence="9 10">DSM 17205</strain>
    </source>
</reference>
<feature type="transmembrane region" description="Helical" evidence="7">
    <location>
        <begin position="173"/>
        <end position="192"/>
    </location>
</feature>
<feature type="transmembrane region" description="Helical" evidence="7">
    <location>
        <begin position="31"/>
        <end position="47"/>
    </location>
</feature>
<evidence type="ECO:0000313" key="9">
    <source>
        <dbReference type="EMBL" id="PZX36651.1"/>
    </source>
</evidence>
<gene>
    <name evidence="9" type="ORF">LX97_03408</name>
</gene>
<evidence type="ECO:0000256" key="5">
    <source>
        <dbReference type="ARBA" id="ARBA00022989"/>
    </source>
</evidence>
<organism evidence="9 10">
    <name type="scientific">Nonlabens dokdonensis</name>
    <dbReference type="NCBI Taxonomy" id="328515"/>
    <lineage>
        <taxon>Bacteria</taxon>
        <taxon>Pseudomonadati</taxon>
        <taxon>Bacteroidota</taxon>
        <taxon>Flavobacteriia</taxon>
        <taxon>Flavobacteriales</taxon>
        <taxon>Flavobacteriaceae</taxon>
        <taxon>Nonlabens</taxon>
    </lineage>
</organism>
<keyword evidence="6 7" id="KW-0472">Membrane</keyword>
<comment type="caution">
    <text evidence="9">The sequence shown here is derived from an EMBL/GenBank/DDBJ whole genome shotgun (WGS) entry which is preliminary data.</text>
</comment>
<feature type="transmembrane region" description="Helical" evidence="7">
    <location>
        <begin position="91"/>
        <end position="108"/>
    </location>
</feature>
<keyword evidence="4 7" id="KW-0812">Transmembrane</keyword>
<keyword evidence="3" id="KW-1003">Cell membrane</keyword>
<evidence type="ECO:0000256" key="4">
    <source>
        <dbReference type="ARBA" id="ARBA00022692"/>
    </source>
</evidence>
<comment type="similarity">
    <text evidence="2">Belongs to the UPF0126 family.</text>
</comment>
<evidence type="ECO:0000256" key="3">
    <source>
        <dbReference type="ARBA" id="ARBA00022475"/>
    </source>
</evidence>
<feature type="domain" description="Glycine transporter" evidence="8">
    <location>
        <begin position="92"/>
        <end position="164"/>
    </location>
</feature>
<feature type="transmembrane region" description="Helical" evidence="7">
    <location>
        <begin position="6"/>
        <end position="24"/>
    </location>
</feature>
<evidence type="ECO:0000313" key="10">
    <source>
        <dbReference type="Proteomes" id="UP000248584"/>
    </source>
</evidence>
<dbReference type="RefSeq" id="WP_015363414.1">
    <property type="nucleotide sequence ID" value="NZ_QKZR01000009.1"/>
</dbReference>
<feature type="transmembrane region" description="Helical" evidence="7">
    <location>
        <begin position="149"/>
        <end position="167"/>
    </location>
</feature>
<evidence type="ECO:0000256" key="6">
    <source>
        <dbReference type="ARBA" id="ARBA00023136"/>
    </source>
</evidence>
<dbReference type="InterPro" id="IPR005115">
    <property type="entry name" value="Gly_transporter"/>
</dbReference>
<evidence type="ECO:0000259" key="8">
    <source>
        <dbReference type="Pfam" id="PF03458"/>
    </source>
</evidence>
<feature type="transmembrane region" description="Helical" evidence="7">
    <location>
        <begin position="114"/>
        <end position="137"/>
    </location>
</feature>
<protein>
    <submittedName>
        <fullName evidence="9">Membrane protein YeiH</fullName>
    </submittedName>
</protein>
<evidence type="ECO:0000256" key="1">
    <source>
        <dbReference type="ARBA" id="ARBA00004651"/>
    </source>
</evidence>
<dbReference type="EMBL" id="QKZR01000009">
    <property type="protein sequence ID" value="PZX36651.1"/>
    <property type="molecule type" value="Genomic_DNA"/>
</dbReference>
<feature type="domain" description="Glycine transporter" evidence="8">
    <location>
        <begin position="6"/>
        <end position="80"/>
    </location>
</feature>
<evidence type="ECO:0000256" key="2">
    <source>
        <dbReference type="ARBA" id="ARBA00008193"/>
    </source>
</evidence>
<name>A0ABX5PTW4_9FLAO</name>
<comment type="subcellular location">
    <subcellularLocation>
        <location evidence="1">Cell membrane</location>
        <topology evidence="1">Multi-pass membrane protein</topology>
    </subcellularLocation>
</comment>
<feature type="transmembrane region" description="Helical" evidence="7">
    <location>
        <begin position="59"/>
        <end position="79"/>
    </location>
</feature>
<sequence length="214" mass="23450">MNFIEVIDLLGTIAFAISGALAAFSKKLDPFGIVIIAFVTAAGGGTLRDILIGVEPVSWMRNMNLVYTILLCVVITFFFRKRLLKLRKTLFLFDAIGIGLYTVVGLEMGLTAGLHPLICITLGCITACFGGVLRDILINEIPVIFRKNIYATACILGGGVYFILVELKVPNEIVFPVSAITVIATRILAVVFKLKLPTPYTQQELKKIKVKNKK</sequence>
<accession>A0ABX5PTW4</accession>
<proteinExistence type="inferred from homology"/>